<dbReference type="EMBL" id="ANCE01000079">
    <property type="protein sequence ID" value="EMK24856.1"/>
    <property type="molecule type" value="Genomic_DNA"/>
</dbReference>
<organism evidence="1 4">
    <name type="scientific">Leptospira kirschneri serovar Bulgarica str. Nikolaevo</name>
    <dbReference type="NCBI Taxonomy" id="1240687"/>
    <lineage>
        <taxon>Bacteria</taxon>
        <taxon>Pseudomonadati</taxon>
        <taxon>Spirochaetota</taxon>
        <taxon>Spirochaetia</taxon>
        <taxon>Leptospirales</taxon>
        <taxon>Leptospiraceae</taxon>
        <taxon>Leptospira</taxon>
    </lineage>
</organism>
<reference evidence="1 4" key="1">
    <citation type="submission" date="2013-01" db="EMBL/GenBank/DDBJ databases">
        <authorList>
            <person name="Harkins D.M."/>
            <person name="Durkin A.S."/>
            <person name="Brinkac L.M."/>
            <person name="Haft D.H."/>
            <person name="Selengut J.D."/>
            <person name="Sanka R."/>
            <person name="DePew J."/>
            <person name="Purushe J."/>
            <person name="Galloway R.L."/>
            <person name="Vinetz J.M."/>
            <person name="Sutton G.G."/>
            <person name="Nierman W.C."/>
            <person name="Fouts D.E."/>
        </authorList>
    </citation>
    <scope>NUCLEOTIDE SEQUENCE [LARGE SCALE GENOMIC DNA]</scope>
    <source>
        <strain evidence="1 4">Nikolaevo</strain>
    </source>
</reference>
<evidence type="ECO:0000313" key="1">
    <source>
        <dbReference type="EMBL" id="EMK22378.1"/>
    </source>
</evidence>
<dbReference type="Proteomes" id="UP000011980">
    <property type="component" value="Unassembled WGS sequence"/>
</dbReference>
<comment type="caution">
    <text evidence="1">The sequence shown here is derived from an EMBL/GenBank/DDBJ whole genome shotgun (WGS) entry which is preliminary data.</text>
</comment>
<evidence type="ECO:0000313" key="2">
    <source>
        <dbReference type="EMBL" id="EMK24543.1"/>
    </source>
</evidence>
<dbReference type="EMBL" id="ANCE01000169">
    <property type="protein sequence ID" value="EMK22378.1"/>
    <property type="molecule type" value="Genomic_DNA"/>
</dbReference>
<protein>
    <submittedName>
        <fullName evidence="1">Uncharacterized protein</fullName>
    </submittedName>
</protein>
<gene>
    <name evidence="3" type="ORF">LEP1GSC008_0601</name>
    <name evidence="1" type="ORF">LEP1GSC008_1556</name>
    <name evidence="2" type="ORF">LEP1GSC008_2629</name>
</gene>
<proteinExistence type="predicted"/>
<dbReference type="EMBL" id="ANCE01000096">
    <property type="protein sequence ID" value="EMK24543.1"/>
    <property type="molecule type" value="Genomic_DNA"/>
</dbReference>
<dbReference type="AlphaFoldDB" id="M6F0T7"/>
<evidence type="ECO:0000313" key="4">
    <source>
        <dbReference type="Proteomes" id="UP000011980"/>
    </source>
</evidence>
<name>M6F0T7_9LEPT</name>
<evidence type="ECO:0000313" key="3">
    <source>
        <dbReference type="EMBL" id="EMK24856.1"/>
    </source>
</evidence>
<accession>M6F0T7</accession>
<dbReference type="PATRIC" id="fig|1240687.3.peg.1551"/>
<sequence>MFIHSFSKYHFRIPTLQMTSRVLRAFESPLLDLNQVDYTHQ</sequence>